<gene>
    <name evidence="6" type="primary">oppF</name>
    <name evidence="6" type="ORF">STURON_00552</name>
</gene>
<evidence type="ECO:0000259" key="5">
    <source>
        <dbReference type="PROSITE" id="PS50893"/>
    </source>
</evidence>
<dbReference type="STRING" id="216946.STURO_v1c05500"/>
<dbReference type="CDD" id="cd03257">
    <property type="entry name" value="ABC_NikE_OppD_transporters"/>
    <property type="match status" value="1"/>
</dbReference>
<dbReference type="Gene3D" id="3.40.50.300">
    <property type="entry name" value="P-loop containing nucleotide triphosphate hydrolases"/>
    <property type="match status" value="2"/>
</dbReference>
<dbReference type="PROSITE" id="PS50893">
    <property type="entry name" value="ABC_TRANSPORTER_2"/>
    <property type="match status" value="1"/>
</dbReference>
<accession>A0A0K1P657</accession>
<dbReference type="GO" id="GO:0005524">
    <property type="term" value="F:ATP binding"/>
    <property type="evidence" value="ECO:0007669"/>
    <property type="project" value="UniProtKB-KW"/>
</dbReference>
<comment type="similarity">
    <text evidence="1">Belongs to the ABC transporter superfamily.</text>
</comment>
<organism evidence="6 7">
    <name type="scientific">Spiroplasma turonicum</name>
    <dbReference type="NCBI Taxonomy" id="216946"/>
    <lineage>
        <taxon>Bacteria</taxon>
        <taxon>Bacillati</taxon>
        <taxon>Mycoplasmatota</taxon>
        <taxon>Mollicutes</taxon>
        <taxon>Entomoplasmatales</taxon>
        <taxon>Spiroplasmataceae</taxon>
        <taxon>Spiroplasma</taxon>
    </lineage>
</organism>
<feature type="domain" description="ABC transporter" evidence="5">
    <location>
        <begin position="9"/>
        <end position="651"/>
    </location>
</feature>
<dbReference type="PANTHER" id="PTHR43776">
    <property type="entry name" value="TRANSPORT ATP-BINDING PROTEIN"/>
    <property type="match status" value="1"/>
</dbReference>
<protein>
    <submittedName>
        <fullName evidence="6">Oligopeptide ABC transporter ATP-binding protein</fullName>
    </submittedName>
</protein>
<keyword evidence="3" id="KW-0547">Nucleotide-binding</keyword>
<evidence type="ECO:0000313" key="6">
    <source>
        <dbReference type="EMBL" id="AKU79798.1"/>
    </source>
</evidence>
<dbReference type="KEGG" id="stur:STURON_00552"/>
<dbReference type="AlphaFoldDB" id="A0A0K1P657"/>
<dbReference type="Proteomes" id="UP000067243">
    <property type="component" value="Chromosome"/>
</dbReference>
<evidence type="ECO:0000313" key="7">
    <source>
        <dbReference type="Proteomes" id="UP000067243"/>
    </source>
</evidence>
<dbReference type="Pfam" id="PF08352">
    <property type="entry name" value="oligo_HPY"/>
    <property type="match status" value="1"/>
</dbReference>
<evidence type="ECO:0000256" key="2">
    <source>
        <dbReference type="ARBA" id="ARBA00022448"/>
    </source>
</evidence>
<name>A0A0K1P657_9MOLU</name>
<keyword evidence="7" id="KW-1185">Reference proteome</keyword>
<evidence type="ECO:0000256" key="1">
    <source>
        <dbReference type="ARBA" id="ARBA00005417"/>
    </source>
</evidence>
<dbReference type="Pfam" id="PF00005">
    <property type="entry name" value="ABC_tran"/>
    <property type="match status" value="2"/>
</dbReference>
<dbReference type="PATRIC" id="fig|216946.3.peg.554"/>
<dbReference type="EMBL" id="CP012328">
    <property type="protein sequence ID" value="AKU79798.1"/>
    <property type="molecule type" value="Genomic_DNA"/>
</dbReference>
<dbReference type="OrthoDB" id="9779287at2"/>
<sequence>MNNKTILKLRNISIVFRNKGKKFNAVKNVNIDINEGEIFGLVGESGSGKTTLARSIVGVQEIYDGAVYLNDKLINGHYENLYKLNKNILKRLTYFENKLYTIIKQVKKLLVEIQFKIKKSSFNESFEIFNLKEIINVNQLRFIENLYTDTLNIINQIIENSERIMIFVKGISLQVNDFPKKLEESLILKQEQVNNSYLVLKNTVQKVFLWISNIIKNISLENNNKYKLNNLLKKIIENTKFIISNNDILIKQVKNLKVIQNENTLLTSPKTIKNKKLKEYYKKVYISRKLFYKECNKRFKNLNNDKNKNVNELNILKEYLRDFWSRSNIKINICIKILNFIKENNKIEYYKKLLNKLKDTDFERKIKTYLKDNKEYNFQIINNLWKEAWYIKNIIKRNVVKDSKLIHDYYRWKNMHIQLVDNDLIEFIEFLELPSTNEILKRSNLLSKTSKKERKINRKNIQMIFQDPSSSLNDRKSVYQIISEGLENYKSLYKSDEVKYEYLNYYNDNNINKLINIRQIKNIDVKNYLINKVIKSVGLLPEHLSRYPHEFSGGQRQRIGIARSLIMNPKIIVADEPISALDVSIRSQLLNLFKKFQKEQNITFLFVAHDLSVVRYITDRVAVIYHGIIVELAPADELFKNPIHPYTKSLISSIPQPNPKKVIEDVFVYDPIKEHYDYIFDLPKFIEIRNNHYVYFNEREINKYKNINKE</sequence>
<keyword evidence="4 6" id="KW-0067">ATP-binding</keyword>
<dbReference type="GO" id="GO:0015833">
    <property type="term" value="P:peptide transport"/>
    <property type="evidence" value="ECO:0007669"/>
    <property type="project" value="InterPro"/>
</dbReference>
<dbReference type="PROSITE" id="PS00211">
    <property type="entry name" value="ABC_TRANSPORTER_1"/>
    <property type="match status" value="1"/>
</dbReference>
<evidence type="ECO:0000256" key="3">
    <source>
        <dbReference type="ARBA" id="ARBA00022741"/>
    </source>
</evidence>
<dbReference type="RefSeq" id="WP_075048389.1">
    <property type="nucleotide sequence ID" value="NZ_CP012328.1"/>
</dbReference>
<dbReference type="InterPro" id="IPR027417">
    <property type="entry name" value="P-loop_NTPase"/>
</dbReference>
<reference evidence="6 7" key="1">
    <citation type="journal article" date="2015" name="Genome Announc.">
        <title>Complete Genome Sequence of Spiroplasma turonicum Strain Tab4cT, a Parasite of a Horse Fly, Haematopota sp. (Diptera: Tabanidae).</title>
        <authorList>
            <person name="Davis R.E."/>
            <person name="Shao J."/>
            <person name="Zhao Y."/>
            <person name="Gasparich G.E."/>
            <person name="Gaynor B.J."/>
            <person name="Donofrio N."/>
        </authorList>
    </citation>
    <scope>NUCLEOTIDE SEQUENCE [LARGE SCALE GENOMIC DNA]</scope>
    <source>
        <strain evidence="6 7">Tab4c</strain>
    </source>
</reference>
<evidence type="ECO:0000256" key="4">
    <source>
        <dbReference type="ARBA" id="ARBA00022840"/>
    </source>
</evidence>
<dbReference type="GO" id="GO:0055085">
    <property type="term" value="P:transmembrane transport"/>
    <property type="evidence" value="ECO:0007669"/>
    <property type="project" value="UniProtKB-ARBA"/>
</dbReference>
<dbReference type="InterPro" id="IPR017871">
    <property type="entry name" value="ABC_transporter-like_CS"/>
</dbReference>
<dbReference type="InterPro" id="IPR050319">
    <property type="entry name" value="ABC_transp_ATP-bind"/>
</dbReference>
<keyword evidence="2" id="KW-0813">Transport</keyword>
<dbReference type="SUPFAM" id="SSF52540">
    <property type="entry name" value="P-loop containing nucleoside triphosphate hydrolases"/>
    <property type="match status" value="1"/>
</dbReference>
<dbReference type="InterPro" id="IPR013563">
    <property type="entry name" value="Oligopep_ABC_C"/>
</dbReference>
<dbReference type="InterPro" id="IPR003439">
    <property type="entry name" value="ABC_transporter-like_ATP-bd"/>
</dbReference>
<dbReference type="GO" id="GO:0016887">
    <property type="term" value="F:ATP hydrolysis activity"/>
    <property type="evidence" value="ECO:0007669"/>
    <property type="project" value="InterPro"/>
</dbReference>
<dbReference type="SMART" id="SM00382">
    <property type="entry name" value="AAA"/>
    <property type="match status" value="1"/>
</dbReference>
<dbReference type="PANTHER" id="PTHR43776:SF7">
    <property type="entry name" value="D,D-DIPEPTIDE TRANSPORT ATP-BINDING PROTEIN DDPF-RELATED"/>
    <property type="match status" value="1"/>
</dbReference>
<dbReference type="InterPro" id="IPR003593">
    <property type="entry name" value="AAA+_ATPase"/>
</dbReference>
<proteinExistence type="inferred from homology"/>